<reference evidence="1 2" key="1">
    <citation type="submission" date="2019-05" db="EMBL/GenBank/DDBJ databases">
        <title>Another draft genome of Portunus trituberculatus and its Hox gene families provides insights of decapod evolution.</title>
        <authorList>
            <person name="Jeong J.-H."/>
            <person name="Song I."/>
            <person name="Kim S."/>
            <person name="Choi T."/>
            <person name="Kim D."/>
            <person name="Ryu S."/>
            <person name="Kim W."/>
        </authorList>
    </citation>
    <scope>NUCLEOTIDE SEQUENCE [LARGE SCALE GENOMIC DNA]</scope>
    <source>
        <tissue evidence="1">Muscle</tissue>
    </source>
</reference>
<dbReference type="AlphaFoldDB" id="A0A5B7FG91"/>
<dbReference type="CDD" id="cd09275">
    <property type="entry name" value="RNase_HI_RT_DIRS1"/>
    <property type="match status" value="1"/>
</dbReference>
<dbReference type="EMBL" id="VSRR010007139">
    <property type="protein sequence ID" value="MPC46291.1"/>
    <property type="molecule type" value="Genomic_DNA"/>
</dbReference>
<sequence>MFPGISNLTSAKFALPRRTDQVLGALAGLSRAATQRGLDCLGALTGANLDIMQPYEMLRLRMMLRRQAVIAHGLTSTARGIRARTGCAVGSDTLLLLRFRPLLLLREAAERRPAPFMVAPPEQILFSDASQLGWVAHLGDSLASEVWTLEEQGLHINNLKFLAVFRPLQSFQQAFSGSVVFVMSDNLTVVTYLKKSRGAHSKPLSALAGMVLRWLVGFMACQLRLDVHDLFLRPRFPG</sequence>
<comment type="caution">
    <text evidence="1">The sequence shown here is derived from an EMBL/GenBank/DDBJ whole genome shotgun (WGS) entry which is preliminary data.</text>
</comment>
<organism evidence="1 2">
    <name type="scientific">Portunus trituberculatus</name>
    <name type="common">Swimming crab</name>
    <name type="synonym">Neptunus trituberculatus</name>
    <dbReference type="NCBI Taxonomy" id="210409"/>
    <lineage>
        <taxon>Eukaryota</taxon>
        <taxon>Metazoa</taxon>
        <taxon>Ecdysozoa</taxon>
        <taxon>Arthropoda</taxon>
        <taxon>Crustacea</taxon>
        <taxon>Multicrustacea</taxon>
        <taxon>Malacostraca</taxon>
        <taxon>Eumalacostraca</taxon>
        <taxon>Eucarida</taxon>
        <taxon>Decapoda</taxon>
        <taxon>Pleocyemata</taxon>
        <taxon>Brachyura</taxon>
        <taxon>Eubrachyura</taxon>
        <taxon>Portunoidea</taxon>
        <taxon>Portunidae</taxon>
        <taxon>Portuninae</taxon>
        <taxon>Portunus</taxon>
    </lineage>
</organism>
<evidence type="ECO:0000313" key="2">
    <source>
        <dbReference type="Proteomes" id="UP000324222"/>
    </source>
</evidence>
<proteinExistence type="predicted"/>
<protein>
    <recommendedName>
        <fullName evidence="3">Reverse transcriptase RNase H-like domain-containing protein</fullName>
    </recommendedName>
</protein>
<gene>
    <name evidence="1" type="ORF">E2C01_040007</name>
</gene>
<name>A0A5B7FG91_PORTR</name>
<dbReference type="Proteomes" id="UP000324222">
    <property type="component" value="Unassembled WGS sequence"/>
</dbReference>
<keyword evidence="2" id="KW-1185">Reference proteome</keyword>
<evidence type="ECO:0008006" key="3">
    <source>
        <dbReference type="Google" id="ProtNLM"/>
    </source>
</evidence>
<dbReference type="OrthoDB" id="7477527at2759"/>
<evidence type="ECO:0000313" key="1">
    <source>
        <dbReference type="EMBL" id="MPC46291.1"/>
    </source>
</evidence>
<accession>A0A5B7FG91</accession>